<dbReference type="EMBL" id="KV878135">
    <property type="protein sequence ID" value="OJJ06608.1"/>
    <property type="molecule type" value="Genomic_DNA"/>
</dbReference>
<feature type="transmembrane region" description="Helical" evidence="4">
    <location>
        <begin position="330"/>
        <end position="352"/>
    </location>
</feature>
<dbReference type="CDD" id="cd17352">
    <property type="entry name" value="MFS_MCT_SLC16"/>
    <property type="match status" value="1"/>
</dbReference>
<keyword evidence="4" id="KW-0812">Transmembrane</keyword>
<keyword evidence="4" id="KW-1133">Transmembrane helix</keyword>
<dbReference type="OrthoDB" id="6509908at2759"/>
<feature type="transmembrane region" description="Helical" evidence="4">
    <location>
        <begin position="399"/>
        <end position="417"/>
    </location>
</feature>
<dbReference type="Pfam" id="PF07690">
    <property type="entry name" value="MFS_1"/>
    <property type="match status" value="1"/>
</dbReference>
<feature type="transmembrane region" description="Helical" evidence="4">
    <location>
        <begin position="34"/>
        <end position="54"/>
    </location>
</feature>
<keyword evidence="4" id="KW-0472">Membrane</keyword>
<feature type="transmembrane region" description="Helical" evidence="4">
    <location>
        <begin position="74"/>
        <end position="96"/>
    </location>
</feature>
<evidence type="ECO:0000256" key="1">
    <source>
        <dbReference type="ARBA" id="ARBA00004141"/>
    </source>
</evidence>
<evidence type="ECO:0000256" key="3">
    <source>
        <dbReference type="SAM" id="MobiDB-lite"/>
    </source>
</evidence>
<proteinExistence type="inferred from homology"/>
<evidence type="ECO:0000256" key="2">
    <source>
        <dbReference type="ARBA" id="ARBA00006727"/>
    </source>
</evidence>
<gene>
    <name evidence="6" type="ORF">ASPVEDRAFT_32898</name>
</gene>
<dbReference type="InterPro" id="IPR050327">
    <property type="entry name" value="Proton-linked_MCT"/>
</dbReference>
<feature type="region of interest" description="Disordered" evidence="3">
    <location>
        <begin position="1"/>
        <end position="23"/>
    </location>
</feature>
<dbReference type="GO" id="GO:0022857">
    <property type="term" value="F:transmembrane transporter activity"/>
    <property type="evidence" value="ECO:0007669"/>
    <property type="project" value="InterPro"/>
</dbReference>
<dbReference type="Gene3D" id="1.20.1250.20">
    <property type="entry name" value="MFS general substrate transporter like domains"/>
    <property type="match status" value="2"/>
</dbReference>
<dbReference type="PROSITE" id="PS50850">
    <property type="entry name" value="MFS"/>
    <property type="match status" value="1"/>
</dbReference>
<dbReference type="GO" id="GO:0016020">
    <property type="term" value="C:membrane"/>
    <property type="evidence" value="ECO:0007669"/>
    <property type="project" value="UniProtKB-SubCell"/>
</dbReference>
<dbReference type="AlphaFoldDB" id="A0A1L9PYM2"/>
<dbReference type="RefSeq" id="XP_040672370.1">
    <property type="nucleotide sequence ID" value="XM_040810662.1"/>
</dbReference>
<dbReference type="PANTHER" id="PTHR11360">
    <property type="entry name" value="MONOCARBOXYLATE TRANSPORTER"/>
    <property type="match status" value="1"/>
</dbReference>
<dbReference type="SUPFAM" id="SSF103473">
    <property type="entry name" value="MFS general substrate transporter"/>
    <property type="match status" value="1"/>
</dbReference>
<dbReference type="GeneID" id="63726173"/>
<keyword evidence="7" id="KW-1185">Reference proteome</keyword>
<evidence type="ECO:0000313" key="7">
    <source>
        <dbReference type="Proteomes" id="UP000184073"/>
    </source>
</evidence>
<dbReference type="VEuPathDB" id="FungiDB:ASPVEDRAFT_32898"/>
<organism evidence="6 7">
    <name type="scientific">Aspergillus versicolor CBS 583.65</name>
    <dbReference type="NCBI Taxonomy" id="1036611"/>
    <lineage>
        <taxon>Eukaryota</taxon>
        <taxon>Fungi</taxon>
        <taxon>Dikarya</taxon>
        <taxon>Ascomycota</taxon>
        <taxon>Pezizomycotina</taxon>
        <taxon>Eurotiomycetes</taxon>
        <taxon>Eurotiomycetidae</taxon>
        <taxon>Eurotiales</taxon>
        <taxon>Aspergillaceae</taxon>
        <taxon>Aspergillus</taxon>
        <taxon>Aspergillus subgen. Nidulantes</taxon>
    </lineage>
</organism>
<reference evidence="7" key="1">
    <citation type="journal article" date="2017" name="Genome Biol.">
        <title>Comparative genomics reveals high biological diversity and specific adaptations in the industrially and medically important fungal genus Aspergillus.</title>
        <authorList>
            <person name="de Vries R.P."/>
            <person name="Riley R."/>
            <person name="Wiebenga A."/>
            <person name="Aguilar-Osorio G."/>
            <person name="Amillis S."/>
            <person name="Uchima C.A."/>
            <person name="Anderluh G."/>
            <person name="Asadollahi M."/>
            <person name="Askin M."/>
            <person name="Barry K."/>
            <person name="Battaglia E."/>
            <person name="Bayram O."/>
            <person name="Benocci T."/>
            <person name="Braus-Stromeyer S.A."/>
            <person name="Caldana C."/>
            <person name="Canovas D."/>
            <person name="Cerqueira G.C."/>
            <person name="Chen F."/>
            <person name="Chen W."/>
            <person name="Choi C."/>
            <person name="Clum A."/>
            <person name="Dos Santos R.A."/>
            <person name="Damasio A.R."/>
            <person name="Diallinas G."/>
            <person name="Emri T."/>
            <person name="Fekete E."/>
            <person name="Flipphi M."/>
            <person name="Freyberg S."/>
            <person name="Gallo A."/>
            <person name="Gournas C."/>
            <person name="Habgood R."/>
            <person name="Hainaut M."/>
            <person name="Harispe M.L."/>
            <person name="Henrissat B."/>
            <person name="Hilden K.S."/>
            <person name="Hope R."/>
            <person name="Hossain A."/>
            <person name="Karabika E."/>
            <person name="Karaffa L."/>
            <person name="Karanyi Z."/>
            <person name="Krasevec N."/>
            <person name="Kuo A."/>
            <person name="Kusch H."/>
            <person name="LaButti K."/>
            <person name="Lagendijk E.L."/>
            <person name="Lapidus A."/>
            <person name="Levasseur A."/>
            <person name="Lindquist E."/>
            <person name="Lipzen A."/>
            <person name="Logrieco A.F."/>
            <person name="MacCabe A."/>
            <person name="Maekelae M.R."/>
            <person name="Malavazi I."/>
            <person name="Melin P."/>
            <person name="Meyer V."/>
            <person name="Mielnichuk N."/>
            <person name="Miskei M."/>
            <person name="Molnar A.P."/>
            <person name="Mule G."/>
            <person name="Ngan C.Y."/>
            <person name="Orejas M."/>
            <person name="Orosz E."/>
            <person name="Ouedraogo J.P."/>
            <person name="Overkamp K.M."/>
            <person name="Park H.-S."/>
            <person name="Perrone G."/>
            <person name="Piumi F."/>
            <person name="Punt P.J."/>
            <person name="Ram A.F."/>
            <person name="Ramon A."/>
            <person name="Rauscher S."/>
            <person name="Record E."/>
            <person name="Riano-Pachon D.M."/>
            <person name="Robert V."/>
            <person name="Roehrig J."/>
            <person name="Ruller R."/>
            <person name="Salamov A."/>
            <person name="Salih N.S."/>
            <person name="Samson R.A."/>
            <person name="Sandor E."/>
            <person name="Sanguinetti M."/>
            <person name="Schuetze T."/>
            <person name="Sepcic K."/>
            <person name="Shelest E."/>
            <person name="Sherlock G."/>
            <person name="Sophianopoulou V."/>
            <person name="Squina F.M."/>
            <person name="Sun H."/>
            <person name="Susca A."/>
            <person name="Todd R.B."/>
            <person name="Tsang A."/>
            <person name="Unkles S.E."/>
            <person name="van de Wiele N."/>
            <person name="van Rossen-Uffink D."/>
            <person name="Oliveira J.V."/>
            <person name="Vesth T.C."/>
            <person name="Visser J."/>
            <person name="Yu J.-H."/>
            <person name="Zhou M."/>
            <person name="Andersen M.R."/>
            <person name="Archer D.B."/>
            <person name="Baker S.E."/>
            <person name="Benoit I."/>
            <person name="Brakhage A.A."/>
            <person name="Braus G.H."/>
            <person name="Fischer R."/>
            <person name="Frisvad J.C."/>
            <person name="Goldman G.H."/>
            <person name="Houbraken J."/>
            <person name="Oakley B."/>
            <person name="Pocsi I."/>
            <person name="Scazzocchio C."/>
            <person name="Seiboth B."/>
            <person name="vanKuyk P.A."/>
            <person name="Wortman J."/>
            <person name="Dyer P.S."/>
            <person name="Grigoriev I.V."/>
        </authorList>
    </citation>
    <scope>NUCLEOTIDE SEQUENCE [LARGE SCALE GENOMIC DNA]</scope>
    <source>
        <strain evidence="7">CBS 583.65</strain>
    </source>
</reference>
<sequence length="429" mass="46098">MRSANIEDQGEERGSNQSSSPEPLAMVEGSLEGCMAVFGSFLIYFATFGVINSFGTFQSYYESDYLHTSSSTAIAFIGTLQISLLYLISPLSGALFDSYPIKYLYLTGGIGTTLSLVALSFTKRDQLWQQLLSQGLLFGLTVSFGAQPAIAIAGHYFKKRRALAMGIVAAGSSVGGVCLPIMLSRLFKSVGFAWAVRVQALLVIACYGLAVLVTRARKPLKPPKKWKQLLDFRGFKDSRFSILALGSLLSNIGLYFPYYYIESYAIIHGISDSIHPYLLACINAASFFGRIIGGQLGDRLGVINMLYPATLSCVILDLAMWLVATNGGTIIAFACIYGFFSGAIISIIFPAVAQLSPAEDLGAYMGAFSTVLSVGTLIGTPVGGAFLNNDSSKDAYKHLIIFGGCIMFAGAAVTFVARTRCSRNLLAKF</sequence>
<feature type="transmembrane region" description="Helical" evidence="4">
    <location>
        <begin position="162"/>
        <end position="182"/>
    </location>
</feature>
<dbReference type="Proteomes" id="UP000184073">
    <property type="component" value="Unassembled WGS sequence"/>
</dbReference>
<feature type="domain" description="Major facilitator superfamily (MFS) profile" evidence="5">
    <location>
        <begin position="239"/>
        <end position="429"/>
    </location>
</feature>
<comment type="similarity">
    <text evidence="2">Belongs to the major facilitator superfamily. Monocarboxylate porter (TC 2.A.1.13) family.</text>
</comment>
<dbReference type="InterPro" id="IPR036259">
    <property type="entry name" value="MFS_trans_sf"/>
</dbReference>
<feature type="transmembrane region" description="Helical" evidence="4">
    <location>
        <begin position="194"/>
        <end position="214"/>
    </location>
</feature>
<dbReference type="PANTHER" id="PTHR11360:SF281">
    <property type="entry name" value="ASPYRIDONES EFFLUX PROTEIN APDF-RELATED"/>
    <property type="match status" value="1"/>
</dbReference>
<feature type="transmembrane region" description="Helical" evidence="4">
    <location>
        <begin position="240"/>
        <end position="261"/>
    </location>
</feature>
<accession>A0A1L9PYM2</accession>
<feature type="transmembrane region" description="Helical" evidence="4">
    <location>
        <begin position="273"/>
        <end position="293"/>
    </location>
</feature>
<evidence type="ECO:0000259" key="5">
    <source>
        <dbReference type="PROSITE" id="PS50850"/>
    </source>
</evidence>
<feature type="transmembrane region" description="Helical" evidence="4">
    <location>
        <begin position="127"/>
        <end position="150"/>
    </location>
</feature>
<feature type="transmembrane region" description="Helical" evidence="4">
    <location>
        <begin position="103"/>
        <end position="121"/>
    </location>
</feature>
<protein>
    <recommendedName>
        <fullName evidence="5">Major facilitator superfamily (MFS) profile domain-containing protein</fullName>
    </recommendedName>
</protein>
<feature type="transmembrane region" description="Helical" evidence="4">
    <location>
        <begin position="305"/>
        <end position="324"/>
    </location>
</feature>
<dbReference type="InterPro" id="IPR020846">
    <property type="entry name" value="MFS_dom"/>
</dbReference>
<evidence type="ECO:0000256" key="4">
    <source>
        <dbReference type="SAM" id="Phobius"/>
    </source>
</evidence>
<evidence type="ECO:0000313" key="6">
    <source>
        <dbReference type="EMBL" id="OJJ06608.1"/>
    </source>
</evidence>
<comment type="subcellular location">
    <subcellularLocation>
        <location evidence="1">Membrane</location>
        <topology evidence="1">Multi-pass membrane protein</topology>
    </subcellularLocation>
</comment>
<name>A0A1L9PYM2_ASPVE</name>
<feature type="transmembrane region" description="Helical" evidence="4">
    <location>
        <begin position="364"/>
        <end position="387"/>
    </location>
</feature>
<dbReference type="InterPro" id="IPR011701">
    <property type="entry name" value="MFS"/>
</dbReference>